<dbReference type="Proteomes" id="UP000037510">
    <property type="component" value="Unassembled WGS sequence"/>
</dbReference>
<protein>
    <submittedName>
        <fullName evidence="2">Putative Juvenile hormone-inducible protein</fullName>
    </submittedName>
</protein>
<sequence length="419" mass="48976">MSLDVNISEPDEFNCNELHSCIDVVAKLKGLEDFVYHVDFICGNGENLIANVFRILIKDVQSEDKQYSFIVKTLINTARQELFHELHIREVNAYEMIVKKYEIIQESLDIEQRIVFPKCEYTRIEKNQEVIILEDMKAKGYQTDTKLANYERLDYTQVSTAIKELAKFHALSFIYEKQDSQTFENIKSKFQDIIFTERFLNKSKLRNYFHESYGMSLNLVEDLKAKKKLEMIQLRLLELLKLYTRPGKSNVLCHGDYWINNIMFKNDENNETKVCFIDFQVMRFSSPLTDILHFLFLCTDSAFRTAYFDDLMIDYYDSLKAFLNAYSIDINSVYTKEDFDDDCKTFLPFGFLLAMIELRILTTTPEDEAISKGSNIVPGIHISEVPGELVYYKMRVNDVVKECVNNGVLDRVVDKLSSL</sequence>
<dbReference type="PANTHER" id="PTHR11012:SF30">
    <property type="entry name" value="PROTEIN KINASE-LIKE DOMAIN-CONTAINING"/>
    <property type="match status" value="1"/>
</dbReference>
<name>A0A0L7LQZ0_OPEBR</name>
<keyword evidence="3" id="KW-1185">Reference proteome</keyword>
<dbReference type="Pfam" id="PF02958">
    <property type="entry name" value="EcKL"/>
    <property type="match status" value="1"/>
</dbReference>
<reference evidence="2 3" key="1">
    <citation type="journal article" date="2015" name="Genome Biol. Evol.">
        <title>The genome of winter moth (Operophtera brumata) provides a genomic perspective on sexual dimorphism and phenology.</title>
        <authorList>
            <person name="Derks M.F."/>
            <person name="Smit S."/>
            <person name="Salis L."/>
            <person name="Schijlen E."/>
            <person name="Bossers A."/>
            <person name="Mateman C."/>
            <person name="Pijl A.S."/>
            <person name="de Ridder D."/>
            <person name="Groenen M.A."/>
            <person name="Visser M.E."/>
            <person name="Megens H.J."/>
        </authorList>
    </citation>
    <scope>NUCLEOTIDE SEQUENCE [LARGE SCALE GENOMIC DNA]</scope>
    <source>
        <strain evidence="2">WM2013NL</strain>
        <tissue evidence="2">Head and thorax</tissue>
    </source>
</reference>
<dbReference type="Gene3D" id="3.90.1200.10">
    <property type="match status" value="1"/>
</dbReference>
<dbReference type="InterPro" id="IPR004119">
    <property type="entry name" value="EcKL"/>
</dbReference>
<organism evidence="2 3">
    <name type="scientific">Operophtera brumata</name>
    <name type="common">Winter moth</name>
    <name type="synonym">Phalaena brumata</name>
    <dbReference type="NCBI Taxonomy" id="104452"/>
    <lineage>
        <taxon>Eukaryota</taxon>
        <taxon>Metazoa</taxon>
        <taxon>Ecdysozoa</taxon>
        <taxon>Arthropoda</taxon>
        <taxon>Hexapoda</taxon>
        <taxon>Insecta</taxon>
        <taxon>Pterygota</taxon>
        <taxon>Neoptera</taxon>
        <taxon>Endopterygota</taxon>
        <taxon>Lepidoptera</taxon>
        <taxon>Glossata</taxon>
        <taxon>Ditrysia</taxon>
        <taxon>Geometroidea</taxon>
        <taxon>Geometridae</taxon>
        <taxon>Larentiinae</taxon>
        <taxon>Operophtera</taxon>
    </lineage>
</organism>
<evidence type="ECO:0000313" key="3">
    <source>
        <dbReference type="Proteomes" id="UP000037510"/>
    </source>
</evidence>
<dbReference type="AlphaFoldDB" id="A0A0L7LQZ0"/>
<evidence type="ECO:0000313" key="2">
    <source>
        <dbReference type="EMBL" id="KOB77867.1"/>
    </source>
</evidence>
<dbReference type="PANTHER" id="PTHR11012">
    <property type="entry name" value="PROTEIN KINASE-LIKE DOMAIN-CONTAINING"/>
    <property type="match status" value="1"/>
</dbReference>
<evidence type="ECO:0000259" key="1">
    <source>
        <dbReference type="SMART" id="SM00587"/>
    </source>
</evidence>
<accession>A0A0L7LQZ0</accession>
<proteinExistence type="predicted"/>
<dbReference type="InterPro" id="IPR015897">
    <property type="entry name" value="CHK_kinase-like"/>
</dbReference>
<comment type="caution">
    <text evidence="2">The sequence shown here is derived from an EMBL/GenBank/DDBJ whole genome shotgun (WGS) entry which is preliminary data.</text>
</comment>
<dbReference type="InterPro" id="IPR011009">
    <property type="entry name" value="Kinase-like_dom_sf"/>
</dbReference>
<gene>
    <name evidence="2" type="ORF">OBRU01_03341</name>
</gene>
<dbReference type="EMBL" id="JTDY01000292">
    <property type="protein sequence ID" value="KOB77867.1"/>
    <property type="molecule type" value="Genomic_DNA"/>
</dbReference>
<feature type="domain" description="CHK kinase-like" evidence="1">
    <location>
        <begin position="131"/>
        <end position="325"/>
    </location>
</feature>
<dbReference type="SMART" id="SM00587">
    <property type="entry name" value="CHK"/>
    <property type="match status" value="1"/>
</dbReference>
<dbReference type="SUPFAM" id="SSF56112">
    <property type="entry name" value="Protein kinase-like (PK-like)"/>
    <property type="match status" value="1"/>
</dbReference>